<dbReference type="AlphaFoldDB" id="A0A0R2I6L6"/>
<keyword evidence="3" id="KW-1185">Reference proteome</keyword>
<feature type="transmembrane region" description="Helical" evidence="1">
    <location>
        <begin position="196"/>
        <end position="217"/>
    </location>
</feature>
<feature type="transmembrane region" description="Helical" evidence="1">
    <location>
        <begin position="12"/>
        <end position="32"/>
    </location>
</feature>
<protein>
    <submittedName>
        <fullName evidence="2">Uncharacterized protein</fullName>
    </submittedName>
</protein>
<dbReference type="EMBL" id="JQBW01000005">
    <property type="protein sequence ID" value="KRN59286.1"/>
    <property type="molecule type" value="Genomic_DNA"/>
</dbReference>
<sequence length="226" mass="25785">MNKLTVIYRQSLRRFFVSVGIVALTFAILQLLSVLMTGFTDGWRFVRLNDIVSGWFAGTWSVAVLIYGFLYLAFSYSDFKLGMQSGQTRQRIWLSEIASLATTTLLMWLVWELTAHGSFSWESAFSALLMIVCMMTMVFAIGSGFALLPRKWKIVVAIALPTIFVFLMIQLAQLMIKYFQPGHNTLVTLVNIASWQGTWIIFGLLWSAVMIGLSYVFTMHMQLRRD</sequence>
<comment type="caution">
    <text evidence="2">The sequence shown here is derived from an EMBL/GenBank/DDBJ whole genome shotgun (WGS) entry which is preliminary data.</text>
</comment>
<dbReference type="OrthoDB" id="2249484at2"/>
<feature type="transmembrane region" description="Helical" evidence="1">
    <location>
        <begin position="92"/>
        <end position="111"/>
    </location>
</feature>
<accession>A0A0R2I6L6</accession>
<dbReference type="STRING" id="396268.IV45_GL001434"/>
<evidence type="ECO:0000313" key="3">
    <source>
        <dbReference type="Proteomes" id="UP000050934"/>
    </source>
</evidence>
<dbReference type="Proteomes" id="UP000050934">
    <property type="component" value="Unassembled WGS sequence"/>
</dbReference>
<organism evidence="2 3">
    <name type="scientific">Limosilactobacillus secaliphilus</name>
    <dbReference type="NCBI Taxonomy" id="396268"/>
    <lineage>
        <taxon>Bacteria</taxon>
        <taxon>Bacillati</taxon>
        <taxon>Bacillota</taxon>
        <taxon>Bacilli</taxon>
        <taxon>Lactobacillales</taxon>
        <taxon>Lactobacillaceae</taxon>
        <taxon>Limosilactobacillus</taxon>
    </lineage>
</organism>
<evidence type="ECO:0000313" key="2">
    <source>
        <dbReference type="EMBL" id="KRN59286.1"/>
    </source>
</evidence>
<feature type="transmembrane region" description="Helical" evidence="1">
    <location>
        <begin position="123"/>
        <end position="147"/>
    </location>
</feature>
<keyword evidence="1" id="KW-1133">Transmembrane helix</keyword>
<evidence type="ECO:0000256" key="1">
    <source>
        <dbReference type="SAM" id="Phobius"/>
    </source>
</evidence>
<name>A0A0R2I6L6_9LACO</name>
<gene>
    <name evidence="2" type="ORF">IV45_GL001434</name>
</gene>
<feature type="transmembrane region" description="Helical" evidence="1">
    <location>
        <begin position="154"/>
        <end position="176"/>
    </location>
</feature>
<keyword evidence="1" id="KW-0812">Transmembrane</keyword>
<reference evidence="2 3" key="1">
    <citation type="journal article" date="2015" name="Genome Announc.">
        <title>Expanding the biotechnology potential of lactobacilli through comparative genomics of 213 strains and associated genera.</title>
        <authorList>
            <person name="Sun Z."/>
            <person name="Harris H.M."/>
            <person name="McCann A."/>
            <person name="Guo C."/>
            <person name="Argimon S."/>
            <person name="Zhang W."/>
            <person name="Yang X."/>
            <person name="Jeffery I.B."/>
            <person name="Cooney J.C."/>
            <person name="Kagawa T.F."/>
            <person name="Liu W."/>
            <person name="Song Y."/>
            <person name="Salvetti E."/>
            <person name="Wrobel A."/>
            <person name="Rasinkangas P."/>
            <person name="Parkhill J."/>
            <person name="Rea M.C."/>
            <person name="O'Sullivan O."/>
            <person name="Ritari J."/>
            <person name="Douillard F.P."/>
            <person name="Paul Ross R."/>
            <person name="Yang R."/>
            <person name="Briner A.E."/>
            <person name="Felis G.E."/>
            <person name="de Vos W.M."/>
            <person name="Barrangou R."/>
            <person name="Klaenhammer T.R."/>
            <person name="Caufield P.W."/>
            <person name="Cui Y."/>
            <person name="Zhang H."/>
            <person name="O'Toole P.W."/>
        </authorList>
    </citation>
    <scope>NUCLEOTIDE SEQUENCE [LARGE SCALE GENOMIC DNA]</scope>
    <source>
        <strain evidence="2 3">DSM 17896</strain>
    </source>
</reference>
<feature type="transmembrane region" description="Helical" evidence="1">
    <location>
        <begin position="52"/>
        <end position="72"/>
    </location>
</feature>
<keyword evidence="1" id="KW-0472">Membrane</keyword>
<dbReference type="PATRIC" id="fig|396268.3.peg.1455"/>
<dbReference type="RefSeq" id="WP_057740052.1">
    <property type="nucleotide sequence ID" value="NZ_JQBW01000005.1"/>
</dbReference>
<proteinExistence type="predicted"/>